<feature type="region of interest" description="Disordered" evidence="8">
    <location>
        <begin position="50"/>
        <end position="88"/>
    </location>
</feature>
<dbReference type="Gene3D" id="2.40.440.10">
    <property type="entry name" value="L,D-transpeptidase catalytic domain-like"/>
    <property type="match status" value="1"/>
</dbReference>
<feature type="active site" description="Nucleophile" evidence="7">
    <location>
        <position position="347"/>
    </location>
</feature>
<gene>
    <name evidence="11" type="primary">ykuD</name>
    <name evidence="11" type="ORF">DSM104635_01583</name>
</gene>
<dbReference type="InterPro" id="IPR038063">
    <property type="entry name" value="Transpep_catalytic_dom"/>
</dbReference>
<keyword evidence="4 7" id="KW-0133">Cell shape</keyword>
<keyword evidence="3 11" id="KW-0808">Transferase</keyword>
<feature type="active site" description="Proton donor/acceptor" evidence="7">
    <location>
        <position position="331"/>
    </location>
</feature>
<dbReference type="GO" id="GO:0008360">
    <property type="term" value="P:regulation of cell shape"/>
    <property type="evidence" value="ECO:0007669"/>
    <property type="project" value="UniProtKB-UniRule"/>
</dbReference>
<evidence type="ECO:0000256" key="9">
    <source>
        <dbReference type="SAM" id="SignalP"/>
    </source>
</evidence>
<keyword evidence="12" id="KW-1185">Reference proteome</keyword>
<dbReference type="CDD" id="cd16913">
    <property type="entry name" value="YkuD_like"/>
    <property type="match status" value="1"/>
</dbReference>
<keyword evidence="6 7" id="KW-0961">Cell wall biogenesis/degradation</keyword>
<proteinExistence type="inferred from homology"/>
<feature type="domain" description="L,D-TPase catalytic" evidence="10">
    <location>
        <begin position="237"/>
        <end position="371"/>
    </location>
</feature>
<evidence type="ECO:0000313" key="11">
    <source>
        <dbReference type="EMBL" id="QGZ94753.1"/>
    </source>
</evidence>
<feature type="compositionally biased region" description="Pro residues" evidence="8">
    <location>
        <begin position="69"/>
        <end position="78"/>
    </location>
</feature>
<dbReference type="EMBL" id="CP047045">
    <property type="protein sequence ID" value="QGZ94753.1"/>
    <property type="molecule type" value="Genomic_DNA"/>
</dbReference>
<evidence type="ECO:0000256" key="1">
    <source>
        <dbReference type="ARBA" id="ARBA00004752"/>
    </source>
</evidence>
<dbReference type="Pfam" id="PF01471">
    <property type="entry name" value="PG_binding_1"/>
    <property type="match status" value="1"/>
</dbReference>
<dbReference type="RefSeq" id="WP_158765668.1">
    <property type="nucleotide sequence ID" value="NZ_CP047045.1"/>
</dbReference>
<dbReference type="InterPro" id="IPR002477">
    <property type="entry name" value="Peptidoglycan-bd-like"/>
</dbReference>
<organism evidence="11 12">
    <name type="scientific">Terricaulis silvestris</name>
    <dbReference type="NCBI Taxonomy" id="2686094"/>
    <lineage>
        <taxon>Bacteria</taxon>
        <taxon>Pseudomonadati</taxon>
        <taxon>Pseudomonadota</taxon>
        <taxon>Alphaproteobacteria</taxon>
        <taxon>Caulobacterales</taxon>
        <taxon>Caulobacteraceae</taxon>
        <taxon>Terricaulis</taxon>
    </lineage>
</organism>
<dbReference type="InterPro" id="IPR036365">
    <property type="entry name" value="PGBD-like_sf"/>
</dbReference>
<dbReference type="PROSITE" id="PS52029">
    <property type="entry name" value="LD_TPASE"/>
    <property type="match status" value="1"/>
</dbReference>
<keyword evidence="5 7" id="KW-0573">Peptidoglycan synthesis</keyword>
<evidence type="ECO:0000259" key="10">
    <source>
        <dbReference type="PROSITE" id="PS52029"/>
    </source>
</evidence>
<reference evidence="12" key="1">
    <citation type="submission" date="2019-12" db="EMBL/GenBank/DDBJ databases">
        <title>Complete genome of Terracaulis silvestris 0127_4.</title>
        <authorList>
            <person name="Vieira S."/>
            <person name="Riedel T."/>
            <person name="Sproer C."/>
            <person name="Pascual J."/>
            <person name="Boedeker C."/>
            <person name="Overmann J."/>
        </authorList>
    </citation>
    <scope>NUCLEOTIDE SEQUENCE [LARGE SCALE GENOMIC DNA]</scope>
    <source>
        <strain evidence="12">0127_4</strain>
    </source>
</reference>
<dbReference type="GO" id="GO:0016740">
    <property type="term" value="F:transferase activity"/>
    <property type="evidence" value="ECO:0007669"/>
    <property type="project" value="UniProtKB-KW"/>
</dbReference>
<dbReference type="GO" id="GO:0071555">
    <property type="term" value="P:cell wall organization"/>
    <property type="evidence" value="ECO:0007669"/>
    <property type="project" value="UniProtKB-UniRule"/>
</dbReference>
<protein>
    <submittedName>
        <fullName evidence="11">L,D-transpeptidase YkuD</fullName>
        <ecNumber evidence="11">2.-.-.-</ecNumber>
    </submittedName>
</protein>
<dbReference type="SUPFAM" id="SSF47090">
    <property type="entry name" value="PGBD-like"/>
    <property type="match status" value="1"/>
</dbReference>
<comment type="similarity">
    <text evidence="2">Belongs to the YkuD family.</text>
</comment>
<evidence type="ECO:0000256" key="8">
    <source>
        <dbReference type="SAM" id="MobiDB-lite"/>
    </source>
</evidence>
<keyword evidence="9" id="KW-0732">Signal</keyword>
<dbReference type="SUPFAM" id="SSF141523">
    <property type="entry name" value="L,D-transpeptidase catalytic domain-like"/>
    <property type="match status" value="1"/>
</dbReference>
<dbReference type="PROSITE" id="PS51257">
    <property type="entry name" value="PROKAR_LIPOPROTEIN"/>
    <property type="match status" value="1"/>
</dbReference>
<dbReference type="EC" id="2.-.-.-" evidence="11"/>
<feature type="chain" id="PRO_5026293802" evidence="9">
    <location>
        <begin position="22"/>
        <end position="384"/>
    </location>
</feature>
<dbReference type="InterPro" id="IPR050979">
    <property type="entry name" value="LD-transpeptidase"/>
</dbReference>
<dbReference type="Gene3D" id="1.10.101.10">
    <property type="entry name" value="PGBD-like superfamily/PGBD"/>
    <property type="match status" value="1"/>
</dbReference>
<dbReference type="GO" id="GO:0018104">
    <property type="term" value="P:peptidoglycan-protein cross-linking"/>
    <property type="evidence" value="ECO:0007669"/>
    <property type="project" value="TreeGrafter"/>
</dbReference>
<comment type="pathway">
    <text evidence="1 7">Cell wall biogenesis; peptidoglycan biosynthesis.</text>
</comment>
<evidence type="ECO:0000256" key="2">
    <source>
        <dbReference type="ARBA" id="ARBA00005992"/>
    </source>
</evidence>
<dbReference type="KEGG" id="tsv:DSM104635_01583"/>
<dbReference type="UniPathway" id="UPA00219"/>
<name>A0A6I6MUA8_9CAUL</name>
<evidence type="ECO:0000313" key="12">
    <source>
        <dbReference type="Proteomes" id="UP000431269"/>
    </source>
</evidence>
<evidence type="ECO:0000256" key="5">
    <source>
        <dbReference type="ARBA" id="ARBA00022984"/>
    </source>
</evidence>
<accession>A0A6I6MUA8</accession>
<evidence type="ECO:0000256" key="3">
    <source>
        <dbReference type="ARBA" id="ARBA00022679"/>
    </source>
</evidence>
<dbReference type="PANTHER" id="PTHR30582:SF30">
    <property type="entry name" value="BLR4375 PROTEIN"/>
    <property type="match status" value="1"/>
</dbReference>
<dbReference type="AlphaFoldDB" id="A0A6I6MUA8"/>
<sequence>MKFIAVVTPLVLLAAACSPPAADTQSSAPVVQMAEATRAEMDRVNASRFTTPMPAQAPDPTERLQPAAAPTPAPPPAGESPTATTPASTVSYDAGLVRIQVLLDRAHFSPGVIDGYDGENVRKAVSAYQHANNLPVNGLADDALLTRLEQADSSPALVAYVLTSEDVSGPFVDVPQDLEAMSRLERVGYESAAEAIAEKFHMDEDLLRTLNPSVDFATAGTEIVVANGGGELSATVASVQVDIDEGAVRAFDASNQLVAYYPATIGSGDAPAPVGEHTVRGVAFDPTYRYDPARLPTFGRRSHGAVDIAAGPNNPVGAVWIALSAETYGIHGAANPAQVSKTQSHGCIRLTNWDATELGRAVSVGVPVTIQEGSGLAARESGRG</sequence>
<dbReference type="PANTHER" id="PTHR30582">
    <property type="entry name" value="L,D-TRANSPEPTIDASE"/>
    <property type="match status" value="1"/>
</dbReference>
<dbReference type="Proteomes" id="UP000431269">
    <property type="component" value="Chromosome"/>
</dbReference>
<evidence type="ECO:0000256" key="4">
    <source>
        <dbReference type="ARBA" id="ARBA00022960"/>
    </source>
</evidence>
<dbReference type="GO" id="GO:0071972">
    <property type="term" value="F:peptidoglycan L,D-transpeptidase activity"/>
    <property type="evidence" value="ECO:0007669"/>
    <property type="project" value="TreeGrafter"/>
</dbReference>
<dbReference type="GO" id="GO:0005576">
    <property type="term" value="C:extracellular region"/>
    <property type="evidence" value="ECO:0007669"/>
    <property type="project" value="TreeGrafter"/>
</dbReference>
<dbReference type="InterPro" id="IPR036366">
    <property type="entry name" value="PGBDSf"/>
</dbReference>
<dbReference type="InterPro" id="IPR005490">
    <property type="entry name" value="LD_TPept_cat_dom"/>
</dbReference>
<evidence type="ECO:0000256" key="6">
    <source>
        <dbReference type="ARBA" id="ARBA00023316"/>
    </source>
</evidence>
<evidence type="ECO:0000256" key="7">
    <source>
        <dbReference type="PROSITE-ProRule" id="PRU01373"/>
    </source>
</evidence>
<feature type="compositionally biased region" description="Low complexity" evidence="8">
    <location>
        <begin position="79"/>
        <end position="88"/>
    </location>
</feature>
<feature type="signal peptide" evidence="9">
    <location>
        <begin position="1"/>
        <end position="21"/>
    </location>
</feature>
<dbReference type="Pfam" id="PF03734">
    <property type="entry name" value="YkuD"/>
    <property type="match status" value="1"/>
</dbReference>